<evidence type="ECO:0000256" key="4">
    <source>
        <dbReference type="ARBA" id="ARBA00022692"/>
    </source>
</evidence>
<feature type="compositionally biased region" description="Low complexity" evidence="8">
    <location>
        <begin position="923"/>
        <end position="934"/>
    </location>
</feature>
<feature type="compositionally biased region" description="Basic and acidic residues" evidence="8">
    <location>
        <begin position="1013"/>
        <end position="1044"/>
    </location>
</feature>
<dbReference type="Pfam" id="PF02460">
    <property type="entry name" value="Patched"/>
    <property type="match status" value="1"/>
</dbReference>
<evidence type="ECO:0000313" key="11">
    <source>
        <dbReference type="EMBL" id="EAT47579.1"/>
    </source>
</evidence>
<feature type="transmembrane region" description="Helical" evidence="9">
    <location>
        <begin position="768"/>
        <end position="787"/>
    </location>
</feature>
<evidence type="ECO:0000259" key="10">
    <source>
        <dbReference type="PROSITE" id="PS50156"/>
    </source>
</evidence>
<dbReference type="GO" id="GO:0005886">
    <property type="term" value="C:plasma membrane"/>
    <property type="evidence" value="ECO:0007669"/>
    <property type="project" value="UniProtKB-SubCell"/>
</dbReference>
<gene>
    <name evidence="11" type="ORF">AaeL_AAEL001299</name>
</gene>
<dbReference type="EMBL" id="CH477214">
    <property type="protein sequence ID" value="EAT47579.1"/>
    <property type="molecule type" value="Genomic_DNA"/>
</dbReference>
<feature type="region of interest" description="Disordered" evidence="8">
    <location>
        <begin position="1070"/>
        <end position="1160"/>
    </location>
</feature>
<keyword evidence="5 9" id="KW-1133">Transmembrane helix</keyword>
<feature type="transmembrane region" description="Helical" evidence="9">
    <location>
        <begin position="735"/>
        <end position="756"/>
    </location>
</feature>
<feature type="transmembrane region" description="Helical" evidence="9">
    <location>
        <begin position="304"/>
        <end position="329"/>
    </location>
</feature>
<dbReference type="STRING" id="7159.Q17LN2"/>
<dbReference type="HOGENOM" id="CLU_002359_2_0_1"/>
<dbReference type="SUPFAM" id="SSF82866">
    <property type="entry name" value="Multidrug efflux transporter AcrB transmembrane domain"/>
    <property type="match status" value="2"/>
</dbReference>
<dbReference type="InterPro" id="IPR000731">
    <property type="entry name" value="SSD"/>
</dbReference>
<feature type="transmembrane region" description="Helical" evidence="9">
    <location>
        <begin position="503"/>
        <end position="524"/>
    </location>
</feature>
<reference evidence="11" key="2">
    <citation type="journal article" date="2007" name="Science">
        <title>Genome sequence of Aedes aegypti, a major arbovirus vector.</title>
        <authorList>
            <person name="Nene V."/>
            <person name="Wortman J.R."/>
            <person name="Lawson D."/>
            <person name="Haas B."/>
            <person name="Kodira C."/>
            <person name="Tu Z.J."/>
            <person name="Loftus B."/>
            <person name="Xi Z."/>
            <person name="Megy K."/>
            <person name="Grabherr M."/>
            <person name="Ren Q."/>
            <person name="Zdobnov E.M."/>
            <person name="Lobo N.F."/>
            <person name="Campbell K.S."/>
            <person name="Brown S.E."/>
            <person name="Bonaldo M.F."/>
            <person name="Zhu J."/>
            <person name="Sinkins S.P."/>
            <person name="Hogenkamp D.G."/>
            <person name="Amedeo P."/>
            <person name="Arensburger P."/>
            <person name="Atkinson P.W."/>
            <person name="Bidwell S."/>
            <person name="Biedler J."/>
            <person name="Birney E."/>
            <person name="Bruggner R.V."/>
            <person name="Costas J."/>
            <person name="Coy M.R."/>
            <person name="Crabtree J."/>
            <person name="Crawford M."/>
            <person name="Debruyn B."/>
            <person name="Decaprio D."/>
            <person name="Eiglmeier K."/>
            <person name="Eisenstadt E."/>
            <person name="El-Dorry H."/>
            <person name="Gelbart W.M."/>
            <person name="Gomes S.L."/>
            <person name="Hammond M."/>
            <person name="Hannick L.I."/>
            <person name="Hogan J.R."/>
            <person name="Holmes M.H."/>
            <person name="Jaffe D."/>
            <person name="Johnston J.S."/>
            <person name="Kennedy R.C."/>
            <person name="Koo H."/>
            <person name="Kravitz S."/>
            <person name="Kriventseva E.V."/>
            <person name="Kulp D."/>
            <person name="Labutti K."/>
            <person name="Lee E."/>
            <person name="Li S."/>
            <person name="Lovin D.D."/>
            <person name="Mao C."/>
            <person name="Mauceli E."/>
            <person name="Menck C.F."/>
            <person name="Miller J.R."/>
            <person name="Montgomery P."/>
            <person name="Mori A."/>
            <person name="Nascimento A.L."/>
            <person name="Naveira H.F."/>
            <person name="Nusbaum C."/>
            <person name="O'leary S."/>
            <person name="Orvis J."/>
            <person name="Pertea M."/>
            <person name="Quesneville H."/>
            <person name="Reidenbach K.R."/>
            <person name="Rogers Y.H."/>
            <person name="Roth C.W."/>
            <person name="Schneider J.R."/>
            <person name="Schatz M."/>
            <person name="Shumway M."/>
            <person name="Stanke M."/>
            <person name="Stinson E.O."/>
            <person name="Tubio J.M."/>
            <person name="Vanzee J.P."/>
            <person name="Verjovski-Almeida S."/>
            <person name="Werner D."/>
            <person name="White O."/>
            <person name="Wyder S."/>
            <person name="Zeng Q."/>
            <person name="Zhao Q."/>
            <person name="Zhao Y."/>
            <person name="Hill C.A."/>
            <person name="Raikhel A.S."/>
            <person name="Soares M.B."/>
            <person name="Knudson D.L."/>
            <person name="Lee N.H."/>
            <person name="Galagan J."/>
            <person name="Salzberg S.L."/>
            <person name="Paulsen I.T."/>
            <person name="Dimopoulos G."/>
            <person name="Collins F.H."/>
            <person name="Birren B."/>
            <person name="Fraser-Liggett C.M."/>
            <person name="Severson D.W."/>
        </authorList>
    </citation>
    <scope>NUCLEOTIDE SEQUENCE [LARGE SCALE GENOMIC DNA]</scope>
    <source>
        <strain evidence="11">Liverpool</strain>
    </source>
</reference>
<keyword evidence="3" id="KW-1003">Cell membrane</keyword>
<accession>Q17LN2</accession>
<evidence type="ECO:0000256" key="2">
    <source>
        <dbReference type="ARBA" id="ARBA00005585"/>
    </source>
</evidence>
<dbReference type="InterPro" id="IPR051697">
    <property type="entry name" value="Patched_domain-protein"/>
</dbReference>
<feature type="region of interest" description="Disordered" evidence="8">
    <location>
        <begin position="920"/>
        <end position="961"/>
    </location>
</feature>
<reference evidence="11" key="1">
    <citation type="submission" date="2005-10" db="EMBL/GenBank/DDBJ databases">
        <authorList>
            <person name="Loftus B.J."/>
            <person name="Nene V.M."/>
            <person name="Hannick L.I."/>
            <person name="Bidwell S."/>
            <person name="Haas B."/>
            <person name="Amedeo P."/>
            <person name="Orvis J."/>
            <person name="Wortman J.R."/>
            <person name="White O.R."/>
            <person name="Salzberg S."/>
            <person name="Shumway M."/>
            <person name="Koo H."/>
            <person name="Zhao Y."/>
            <person name="Holmes M."/>
            <person name="Miller J."/>
            <person name="Schatz M."/>
            <person name="Pop M."/>
            <person name="Pai G."/>
            <person name="Utterback T."/>
            <person name="Rogers Y.-H."/>
            <person name="Kravitz S."/>
            <person name="Fraser C.M."/>
        </authorList>
    </citation>
    <scope>NUCLEOTIDE SEQUENCE</scope>
    <source>
        <strain evidence="11">Liverpool</strain>
    </source>
</reference>
<organism evidence="11 12">
    <name type="scientific">Aedes aegypti</name>
    <name type="common">Yellowfever mosquito</name>
    <name type="synonym">Culex aegypti</name>
    <dbReference type="NCBI Taxonomy" id="7159"/>
    <lineage>
        <taxon>Eukaryota</taxon>
        <taxon>Metazoa</taxon>
        <taxon>Ecdysozoa</taxon>
        <taxon>Arthropoda</taxon>
        <taxon>Hexapoda</taxon>
        <taxon>Insecta</taxon>
        <taxon>Pterygota</taxon>
        <taxon>Neoptera</taxon>
        <taxon>Endopterygota</taxon>
        <taxon>Diptera</taxon>
        <taxon>Nematocera</taxon>
        <taxon>Culicoidea</taxon>
        <taxon>Culicidae</taxon>
        <taxon>Culicinae</taxon>
        <taxon>Aedini</taxon>
        <taxon>Aedes</taxon>
        <taxon>Stegomyia</taxon>
    </lineage>
</organism>
<feature type="transmembrane region" description="Helical" evidence="9">
    <location>
        <begin position="838"/>
        <end position="860"/>
    </location>
</feature>
<feature type="region of interest" description="Disordered" evidence="8">
    <location>
        <begin position="1010"/>
        <end position="1049"/>
    </location>
</feature>
<feature type="transmembrane region" description="Helical" evidence="9">
    <location>
        <begin position="274"/>
        <end position="298"/>
    </location>
</feature>
<feature type="compositionally biased region" description="Basic and acidic residues" evidence="8">
    <location>
        <begin position="1090"/>
        <end position="1108"/>
    </location>
</feature>
<protein>
    <submittedName>
        <fullName evidence="11">AAEL001299-PA</fullName>
    </submittedName>
</protein>
<keyword evidence="6 9" id="KW-0472">Membrane</keyword>
<evidence type="ECO:0000256" key="8">
    <source>
        <dbReference type="SAM" id="MobiDB-lite"/>
    </source>
</evidence>
<dbReference type="GO" id="GO:0030659">
    <property type="term" value="C:cytoplasmic vesicle membrane"/>
    <property type="evidence" value="ECO:0007669"/>
    <property type="project" value="TreeGrafter"/>
</dbReference>
<dbReference type="OMA" id="MWHITFF"/>
<dbReference type="PROSITE" id="PS50156">
    <property type="entry name" value="SSD"/>
    <property type="match status" value="1"/>
</dbReference>
<evidence type="ECO:0000256" key="3">
    <source>
        <dbReference type="ARBA" id="ARBA00022475"/>
    </source>
</evidence>
<dbReference type="AlphaFoldDB" id="Q17LN2"/>
<dbReference type="VEuPathDB" id="VectorBase:AAEL001299"/>
<evidence type="ECO:0000256" key="5">
    <source>
        <dbReference type="ARBA" id="ARBA00022989"/>
    </source>
</evidence>
<keyword evidence="7" id="KW-0325">Glycoprotein</keyword>
<evidence type="ECO:0000256" key="6">
    <source>
        <dbReference type="ARBA" id="ARBA00023136"/>
    </source>
</evidence>
<evidence type="ECO:0000256" key="1">
    <source>
        <dbReference type="ARBA" id="ARBA00004651"/>
    </source>
</evidence>
<feature type="transmembrane region" description="Helical" evidence="9">
    <location>
        <begin position="409"/>
        <end position="434"/>
    </location>
</feature>
<comment type="similarity">
    <text evidence="2">Belongs to the patched family.</text>
</comment>
<feature type="transmembrane region" description="Helical" evidence="9">
    <location>
        <begin position="711"/>
        <end position="729"/>
    </location>
</feature>
<feature type="domain" description="SSD" evidence="10">
    <location>
        <begin position="273"/>
        <end position="431"/>
    </location>
</feature>
<keyword evidence="4 9" id="KW-0812">Transmembrane</keyword>
<dbReference type="PhylomeDB" id="Q17LN2"/>
<dbReference type="PANTHER" id="PTHR10796:SF92">
    <property type="entry name" value="PATCHED-RELATED, ISOFORM A"/>
    <property type="match status" value="1"/>
</dbReference>
<feature type="transmembrane region" description="Helical" evidence="9">
    <location>
        <begin position="807"/>
        <end position="826"/>
    </location>
</feature>
<feature type="transmembrane region" description="Helical" evidence="9">
    <location>
        <begin position="336"/>
        <end position="357"/>
    </location>
</feature>
<dbReference type="FunFam" id="1.20.1640.10:FF:000013">
    <property type="entry name" value="PaTched Related family"/>
    <property type="match status" value="1"/>
</dbReference>
<feature type="compositionally biased region" description="Low complexity" evidence="8">
    <location>
        <begin position="1074"/>
        <end position="1086"/>
    </location>
</feature>
<comment type="subcellular location">
    <subcellularLocation>
        <location evidence="1">Cell membrane</location>
        <topology evidence="1">Multi-pass membrane protein</topology>
    </subcellularLocation>
</comment>
<feature type="transmembrane region" description="Helical" evidence="9">
    <location>
        <begin position="377"/>
        <end position="397"/>
    </location>
</feature>
<feature type="compositionally biased region" description="Basic and acidic residues" evidence="8">
    <location>
        <begin position="939"/>
        <end position="955"/>
    </location>
</feature>
<dbReference type="Gene3D" id="1.20.1640.10">
    <property type="entry name" value="Multidrug efflux transporter AcrB transmembrane domain"/>
    <property type="match status" value="2"/>
</dbReference>
<evidence type="ECO:0000256" key="7">
    <source>
        <dbReference type="ARBA" id="ARBA00023180"/>
    </source>
</evidence>
<dbReference type="InterPro" id="IPR003392">
    <property type="entry name" value="PTHD_SSD"/>
</dbReference>
<dbReference type="PANTHER" id="PTHR10796">
    <property type="entry name" value="PATCHED-RELATED"/>
    <property type="match status" value="1"/>
</dbReference>
<evidence type="ECO:0000256" key="9">
    <source>
        <dbReference type="SAM" id="Phobius"/>
    </source>
</evidence>
<reference evidence="11" key="3">
    <citation type="submission" date="2012-09" db="EMBL/GenBank/DDBJ databases">
        <authorList>
            <consortium name="VectorBase"/>
        </authorList>
    </citation>
    <scope>NUCLEOTIDE SEQUENCE</scope>
    <source>
        <strain evidence="11">Liverpool</strain>
    </source>
</reference>
<dbReference type="FunFam" id="1.20.1640.10:FF:000028">
    <property type="entry name" value="PaTched Related family"/>
    <property type="match status" value="1"/>
</dbReference>
<proteinExistence type="inferred from homology"/>
<dbReference type="Proteomes" id="UP000682892">
    <property type="component" value="Unassembled WGS sequence"/>
</dbReference>
<evidence type="ECO:0000313" key="12">
    <source>
        <dbReference type="Proteomes" id="UP000682892"/>
    </source>
</evidence>
<dbReference type="PaxDb" id="7159-AAEL001299-PA"/>
<feature type="transmembrane region" description="Helical" evidence="9">
    <location>
        <begin position="32"/>
        <end position="49"/>
    </location>
</feature>
<sequence>MAPKMACGISCVDNALNRTFYKLGIFIGRHPGYFLIVPVLLALLCMTGYQQIRYEIDPEYLFSPIRGEGKSERAIVENYFKVNYTHRFNVGRITRPGRFGRVIVISKDEDKNLLRTEVWEELRLLDGIIQNATVHYDGDTFTYKETCARWEGECFTNDILNLDQIIGEVEAGDLNLTFPVMFNPVTWDAHVFPVFFGGTQVSEDNLIISVPSLQLVYFVTADSKRQDARGAAWEEAFLDAVGYAEDNGVFKHISVARFASRTLDHELEKNTRTVVPYFSSTFILMAVFSVVTCMMGDVVRSKPWLGLMGNVSAVMATMAAFGLAMYLGIEFIGINLAAPFLMIGIGIDDTFVMLAAWRRTSVKLSVPERMGHMMSEAAVSITITSLTDMISFWIGIASPFPSVRIFCTYSGFAVCFTYLWHVTFFAGCMAVSGYCEFKNLHAIFGYKVLPESVAIKEKRSWLYRKLNTGGINRDDPDNPVDNKEHLLMKFFRDTVASILNKGWVKAFIIVIFAAYLGGACFGLTKIKEGLERRKLSKADSYSVKFFDLEDDYYREFPYRIQVIITGHLNYSDPETQMQIEDLMQSLENTSYISSPLYSESWLRSFVAYVDRNNDYLNLTLDSEEAFIKALKDIWLFPANPFSLDVKFSDDGKRIEASRFMVQAVNITDTNHEKIMVKDLRDICKASPLNATVFHPYFVFFDQFELVRPTSIQSMVVGALIMMLISFIFIPNFLCSLWVAFSIVSIELGVAGYMSLWDVNLDSISMINLIMCIGFSVDFTAHICYTYMSSKARTPDERVREALYGLGMPIMQGSVSTILGVIALLLADSYIFLVFFKMVFLVIFFGAMHGLFLLPVLLSLFGPGSCSTYPEDDLKLSSVEKSYPHPYCISHPQLALTGAFGSKTFLGAPYKAYGDEKDLGLGTSGEDSSESSSSKSQRRQAIEDENTRRRYEEGWRRSSHNLTGQSQFQPVLDLYGQDAVWAKPAGKLPLKIGSSRYGYDDMLNIAQGQTATKKKFDFDPDRERDRRKSEENRPRKARYEDNRTFEDDEAVEEEYQHTNRYYMYDTSHVKRLSNDSHNSGSDSNNSNNRRKYSDESDKDKHRRYSDERRPRKFTPPEGIYKQNPHRSSSQHNLYYPRQPPQRTSSQSSLHQLRHMGDMRFP</sequence>
<name>Q17LN2_AEDAE</name>
<dbReference type="eggNOG" id="KOG1934">
    <property type="taxonomic scope" value="Eukaryota"/>
</dbReference>